<evidence type="ECO:0000256" key="3">
    <source>
        <dbReference type="SAM" id="MobiDB-lite"/>
    </source>
</evidence>
<dbReference type="Proteomes" id="UP000245916">
    <property type="component" value="Unassembled WGS sequence"/>
</dbReference>
<feature type="compositionally biased region" description="Polar residues" evidence="3">
    <location>
        <begin position="86"/>
        <end position="103"/>
    </location>
</feature>
<feature type="chain" id="PRO_5015619814" description="Curlin associated protein" evidence="4">
    <location>
        <begin position="23"/>
        <end position="334"/>
    </location>
</feature>
<evidence type="ECO:0000256" key="4">
    <source>
        <dbReference type="SAM" id="SignalP"/>
    </source>
</evidence>
<dbReference type="GO" id="GO:0009289">
    <property type="term" value="C:pilus"/>
    <property type="evidence" value="ECO:0007669"/>
    <property type="project" value="InterPro"/>
</dbReference>
<feature type="region of interest" description="Disordered" evidence="3">
    <location>
        <begin position="54"/>
        <end position="103"/>
    </location>
</feature>
<protein>
    <recommendedName>
        <fullName evidence="7">Curlin associated protein</fullName>
    </recommendedName>
</protein>
<comment type="caution">
    <text evidence="5">The sequence shown here is derived from an EMBL/GenBank/DDBJ whole genome shotgun (WGS) entry which is preliminary data.</text>
</comment>
<evidence type="ECO:0000313" key="5">
    <source>
        <dbReference type="EMBL" id="PWG01913.1"/>
    </source>
</evidence>
<dbReference type="Pfam" id="PF07012">
    <property type="entry name" value="Curlin_rpt"/>
    <property type="match status" value="1"/>
</dbReference>
<dbReference type="RefSeq" id="WP_109270053.1">
    <property type="nucleotide sequence ID" value="NZ_QFFF01000001.1"/>
</dbReference>
<dbReference type="OrthoDB" id="7460255at2"/>
<proteinExistence type="inferred from homology"/>
<evidence type="ECO:0008006" key="7">
    <source>
        <dbReference type="Google" id="ProtNLM"/>
    </source>
</evidence>
<feature type="region of interest" description="Disordered" evidence="3">
    <location>
        <begin position="302"/>
        <end position="334"/>
    </location>
</feature>
<dbReference type="AlphaFoldDB" id="A0A2U2J0Q3"/>
<reference evidence="5 6" key="1">
    <citation type="submission" date="2018-05" db="EMBL/GenBank/DDBJ databases">
        <title>Genome of Sphingosinicella humi QZX222.</title>
        <authorList>
            <person name="Qiao Z."/>
            <person name="Wang G."/>
        </authorList>
    </citation>
    <scope>NUCLEOTIDE SEQUENCE [LARGE SCALE GENOMIC DNA]</scope>
    <source>
        <strain evidence="5 6">QZX222</strain>
    </source>
</reference>
<evidence type="ECO:0000256" key="1">
    <source>
        <dbReference type="ARBA" id="ARBA00009766"/>
    </source>
</evidence>
<dbReference type="InterPro" id="IPR009742">
    <property type="entry name" value="Curlin_rpt"/>
</dbReference>
<feature type="signal peptide" evidence="4">
    <location>
        <begin position="1"/>
        <end position="22"/>
    </location>
</feature>
<dbReference type="GO" id="GO:0007155">
    <property type="term" value="P:cell adhesion"/>
    <property type="evidence" value="ECO:0007669"/>
    <property type="project" value="InterPro"/>
</dbReference>
<evidence type="ECO:0000313" key="6">
    <source>
        <dbReference type="Proteomes" id="UP000245916"/>
    </source>
</evidence>
<feature type="compositionally biased region" description="Polar residues" evidence="3">
    <location>
        <begin position="54"/>
        <end position="64"/>
    </location>
</feature>
<organism evidence="5 6">
    <name type="scientific">Allosphingosinicella humi</name>
    <dbReference type="NCBI Taxonomy" id="2068657"/>
    <lineage>
        <taxon>Bacteria</taxon>
        <taxon>Pseudomonadati</taxon>
        <taxon>Pseudomonadota</taxon>
        <taxon>Alphaproteobacteria</taxon>
        <taxon>Sphingomonadales</taxon>
        <taxon>Sphingomonadaceae</taxon>
        <taxon>Allosphingosinicella</taxon>
    </lineage>
</organism>
<accession>A0A2U2J0Q3</accession>
<feature type="compositionally biased region" description="Low complexity" evidence="3">
    <location>
        <begin position="65"/>
        <end position="76"/>
    </location>
</feature>
<keyword evidence="2 4" id="KW-0732">Signal</keyword>
<gene>
    <name evidence="5" type="ORF">DF286_02765</name>
</gene>
<comment type="similarity">
    <text evidence="1">Belongs to the CsgA/CsgB family.</text>
</comment>
<name>A0A2U2J0Q3_9SPHN</name>
<sequence length="334" mass="32936">MNRILLTGASIAALLVAAPAMAQNNSSTVDQTGSSAVATVDQTGATDISTITQTGGGTVNVNQDGVTGSTSTVTTSADDRPPESTVDVTQSDDGTSSAATSQANVSTVVQDNVNGFGLSGTGSTVSVTQTHNAGGYGQNSSIVQQGRNAVSGQVTVSQTGGENVSDYGSFTSTDNDASITQAGVQNTSSVVQNFQNGGALATVNQNGTGGTNSVYIQQVSDGFSATPPEFALGAEASAMQNGSLNTSTISQTGFSETAATANFASSSQTGNLNTSTIAQTGVDGFASLTQVGNGNDSLITQGGSGNSATVSQMSDSNDSVVAQTGTGNTAIVNQ</sequence>
<evidence type="ECO:0000256" key="2">
    <source>
        <dbReference type="ARBA" id="ARBA00022729"/>
    </source>
</evidence>
<keyword evidence="6" id="KW-1185">Reference proteome</keyword>
<dbReference type="EMBL" id="QFFF01000001">
    <property type="protein sequence ID" value="PWG01913.1"/>
    <property type="molecule type" value="Genomic_DNA"/>
</dbReference>